<evidence type="ECO:0000313" key="4">
    <source>
        <dbReference type="EMBL" id="MCL6219499.1"/>
    </source>
</evidence>
<dbReference type="EMBL" id="JAKHSK010000021">
    <property type="protein sequence ID" value="MCL6219499.1"/>
    <property type="molecule type" value="Genomic_DNA"/>
</dbReference>
<dbReference type="Pfam" id="PF13432">
    <property type="entry name" value="TPR_16"/>
    <property type="match status" value="1"/>
</dbReference>
<reference evidence="4" key="1">
    <citation type="submission" date="2022-01" db="EMBL/GenBank/DDBJ databases">
        <title>Genome sequencing of Zunongwangia sp. M21534 genome.</title>
        <authorList>
            <person name="Chen Y."/>
            <person name="Dong C."/>
            <person name="Shao Z."/>
        </authorList>
    </citation>
    <scope>NUCLEOTIDE SEQUENCE</scope>
    <source>
        <strain evidence="4">MCCC M21534</strain>
    </source>
</reference>
<dbReference type="PROSITE" id="PS50293">
    <property type="entry name" value="TPR_REGION"/>
    <property type="match status" value="1"/>
</dbReference>
<dbReference type="PROSITE" id="PS50005">
    <property type="entry name" value="TPR"/>
    <property type="match status" value="3"/>
</dbReference>
<dbReference type="Pfam" id="PF13181">
    <property type="entry name" value="TPR_8"/>
    <property type="match status" value="1"/>
</dbReference>
<dbReference type="PANTHER" id="PTHR12558:SF13">
    <property type="entry name" value="CELL DIVISION CYCLE PROTEIN 27 HOMOLOG"/>
    <property type="match status" value="1"/>
</dbReference>
<dbReference type="Pfam" id="PF13414">
    <property type="entry name" value="TPR_11"/>
    <property type="match status" value="1"/>
</dbReference>
<feature type="repeat" description="TPR" evidence="1">
    <location>
        <begin position="289"/>
        <end position="322"/>
    </location>
</feature>
<name>A0A9X2A3D2_9FLAO</name>
<feature type="repeat" description="TPR" evidence="1">
    <location>
        <begin position="220"/>
        <end position="253"/>
    </location>
</feature>
<protein>
    <submittedName>
        <fullName evidence="4">Tetratricopeptide repeat protein</fullName>
    </submittedName>
</protein>
<keyword evidence="3" id="KW-0732">Signal</keyword>
<keyword evidence="5" id="KW-1185">Reference proteome</keyword>
<dbReference type="Gene3D" id="1.25.40.10">
    <property type="entry name" value="Tetratricopeptide repeat domain"/>
    <property type="match status" value="3"/>
</dbReference>
<evidence type="ECO:0000256" key="3">
    <source>
        <dbReference type="SAM" id="SignalP"/>
    </source>
</evidence>
<evidence type="ECO:0000256" key="1">
    <source>
        <dbReference type="PROSITE-ProRule" id="PRU00339"/>
    </source>
</evidence>
<dbReference type="SMART" id="SM00028">
    <property type="entry name" value="TPR"/>
    <property type="match status" value="7"/>
</dbReference>
<proteinExistence type="predicted"/>
<gene>
    <name evidence="4" type="ORF">L1967_14475</name>
</gene>
<evidence type="ECO:0000256" key="2">
    <source>
        <dbReference type="SAM" id="MobiDB-lite"/>
    </source>
</evidence>
<keyword evidence="1" id="KW-0802">TPR repeat</keyword>
<feature type="chain" id="PRO_5040858558" evidence="3">
    <location>
        <begin position="20"/>
        <end position="419"/>
    </location>
</feature>
<dbReference type="SUPFAM" id="SSF48452">
    <property type="entry name" value="TPR-like"/>
    <property type="match status" value="1"/>
</dbReference>
<dbReference type="Proteomes" id="UP001139521">
    <property type="component" value="Unassembled WGS sequence"/>
</dbReference>
<dbReference type="InterPro" id="IPR019734">
    <property type="entry name" value="TPR_rpt"/>
</dbReference>
<comment type="caution">
    <text evidence="4">The sequence shown here is derived from an EMBL/GenBank/DDBJ whole genome shotgun (WGS) entry which is preliminary data.</text>
</comment>
<feature type="repeat" description="TPR" evidence="1">
    <location>
        <begin position="50"/>
        <end position="83"/>
    </location>
</feature>
<evidence type="ECO:0000313" key="5">
    <source>
        <dbReference type="Proteomes" id="UP001139521"/>
    </source>
</evidence>
<feature type="region of interest" description="Disordered" evidence="2">
    <location>
        <begin position="385"/>
        <end position="419"/>
    </location>
</feature>
<dbReference type="RefSeq" id="WP_249602218.1">
    <property type="nucleotide sequence ID" value="NZ_JAKHSK010000021.1"/>
</dbReference>
<feature type="compositionally biased region" description="Basic and acidic residues" evidence="2">
    <location>
        <begin position="385"/>
        <end position="401"/>
    </location>
</feature>
<feature type="signal peptide" evidence="3">
    <location>
        <begin position="1"/>
        <end position="19"/>
    </location>
</feature>
<feature type="compositionally biased region" description="Polar residues" evidence="2">
    <location>
        <begin position="407"/>
        <end position="419"/>
    </location>
</feature>
<dbReference type="PANTHER" id="PTHR12558">
    <property type="entry name" value="CELL DIVISION CYCLE 16,23,27"/>
    <property type="match status" value="1"/>
</dbReference>
<sequence>MRSLILLCVGIFTFQNLSAQSNAKIADSLYAVGKYEEAVLLMEKEDTSSVKILVDLAKYYKANSDNKKALKTYKKILDLDSSRVLTALNYGETLLSLNELKKADSLYENLNLRYPENAQFYYSRGLANERMGNDSLALDLFKKTHKFDQYHQNALYKLSKESLRNKDYQQALVYTAMGLSKNEKNVSLLSITAQTYSAMAVFYEAIPHYEKLIELGQGNEFIHTKLAYAYYKDGDFDKAIENYKEALLYEPGNSSTHFLLGKMYSLTKDFQHAEQHLLMAIEIKDQPMDAEYFSLALTYKHLEEYKKAFDWFQETLKENPDHIRAMYERAVAGDNYFKDIDTIINYYQAFWDKYYEKDPNYLAEGMLYLTKNRISDLKKKKHLAAEKASEENEKDQLKDSLAEADTSDISEQKNSIKII</sequence>
<dbReference type="InterPro" id="IPR011990">
    <property type="entry name" value="TPR-like_helical_dom_sf"/>
</dbReference>
<accession>A0A9X2A3D2</accession>
<organism evidence="4 5">
    <name type="scientific">Zunongwangia pacifica</name>
    <dbReference type="NCBI Taxonomy" id="2911062"/>
    <lineage>
        <taxon>Bacteria</taxon>
        <taxon>Pseudomonadati</taxon>
        <taxon>Bacteroidota</taxon>
        <taxon>Flavobacteriia</taxon>
        <taxon>Flavobacteriales</taxon>
        <taxon>Flavobacteriaceae</taxon>
        <taxon>Zunongwangia</taxon>
    </lineage>
</organism>
<dbReference type="AlphaFoldDB" id="A0A9X2A3D2"/>